<keyword evidence="4 6" id="KW-0472">Membrane</keyword>
<evidence type="ECO:0000256" key="6">
    <source>
        <dbReference type="SAM" id="Phobius"/>
    </source>
</evidence>
<evidence type="ECO:0000256" key="2">
    <source>
        <dbReference type="ARBA" id="ARBA00022692"/>
    </source>
</evidence>
<dbReference type="Gene3D" id="1.20.1250.20">
    <property type="entry name" value="MFS general substrate transporter like domains"/>
    <property type="match status" value="1"/>
</dbReference>
<evidence type="ECO:0000256" key="3">
    <source>
        <dbReference type="ARBA" id="ARBA00022989"/>
    </source>
</evidence>
<dbReference type="GO" id="GO:0022857">
    <property type="term" value="F:transmembrane transporter activity"/>
    <property type="evidence" value="ECO:0007669"/>
    <property type="project" value="InterPro"/>
</dbReference>
<proteinExistence type="predicted"/>
<dbReference type="PANTHER" id="PTHR23502:SF157">
    <property type="entry name" value="MAJOR FACILITATOR SUPERFAMILY (MFS) PROFILE DOMAIN-CONTAINING PROTEIN-RELATED"/>
    <property type="match status" value="1"/>
</dbReference>
<evidence type="ECO:0000256" key="5">
    <source>
        <dbReference type="SAM" id="MobiDB-lite"/>
    </source>
</evidence>
<dbReference type="SUPFAM" id="SSF103473">
    <property type="entry name" value="MFS general substrate transporter"/>
    <property type="match status" value="1"/>
</dbReference>
<dbReference type="AlphaFoldDB" id="A0A9P8EXB0"/>
<sequence length="555" mass="60606">MAPTRFLAGTTALSHGTLFSHPASSQSEHDELSIKSKEPENDSQCSCDDEPKLPDVIHNDFSKYGLAVTWQGQVYWKEGEMQHPRNWHVSRKLYDSFLVILFEFVATVFSNTGSASANYAAEELGISETVAIFCFTTSYLLGQAIGSLVLPPYTECFGRRPSYITGCALYSVSSIIVAATGHVAGVVVGRFLSGFVSALPCTVACGSLEDMWDARARIWAFNAFIVFAVSALGVGPPTATYLATSPLGWRWIFWIAATIAAVITILAFFLRESRASQLLKTNMKKVAKKHKDQSMPYFRPLVGEAPPSFKTFISGYLTRPARLFLTEPIVTAISLICSIVFGTIYLFTEAINVVYTDGFGYDPRQSSLINLTFTIGPMFSMLPRIYDMHVSNKQRKRNAAAVPEDKLFGFYLAAPLLAAASWYFAWTIPPAVTTVSPFISISALVIVGFAASEFLYVLSGYLTDTYGSWAASANAPQAIIRALLSGASPLFGTVMFKNIGNNSAASILAGIATAYCLVAFCFWKFGKRIREHSNFAIHDEDTTTVGSVVASEQKV</sequence>
<dbReference type="InterPro" id="IPR036259">
    <property type="entry name" value="MFS_trans_sf"/>
</dbReference>
<feature type="domain" description="Major facilitator superfamily (MFS) profile" evidence="7">
    <location>
        <begin position="91"/>
        <end position="527"/>
    </location>
</feature>
<dbReference type="InterPro" id="IPR020846">
    <property type="entry name" value="MFS_dom"/>
</dbReference>
<protein>
    <submittedName>
        <fullName evidence="8">MFS general substrate transporter</fullName>
    </submittedName>
</protein>
<feature type="transmembrane region" description="Helical" evidence="6">
    <location>
        <begin position="478"/>
        <end position="496"/>
    </location>
</feature>
<feature type="transmembrane region" description="Helical" evidence="6">
    <location>
        <begin position="251"/>
        <end position="270"/>
    </location>
</feature>
<evidence type="ECO:0000256" key="4">
    <source>
        <dbReference type="ARBA" id="ARBA00023136"/>
    </source>
</evidence>
<evidence type="ECO:0000313" key="9">
    <source>
        <dbReference type="Proteomes" id="UP000779574"/>
    </source>
</evidence>
<evidence type="ECO:0000259" key="7">
    <source>
        <dbReference type="PROSITE" id="PS50850"/>
    </source>
</evidence>
<evidence type="ECO:0000256" key="1">
    <source>
        <dbReference type="ARBA" id="ARBA00004141"/>
    </source>
</evidence>
<reference evidence="8" key="2">
    <citation type="submission" date="2021-08" db="EMBL/GenBank/DDBJ databases">
        <authorList>
            <person name="Gostincar C."/>
            <person name="Sun X."/>
            <person name="Song Z."/>
            <person name="Gunde-Cimerman N."/>
        </authorList>
    </citation>
    <scope>NUCLEOTIDE SEQUENCE</scope>
    <source>
        <strain evidence="8">EXF-9911</strain>
    </source>
</reference>
<dbReference type="Proteomes" id="UP000779574">
    <property type="component" value="Unassembled WGS sequence"/>
</dbReference>
<dbReference type="GO" id="GO:0016020">
    <property type="term" value="C:membrane"/>
    <property type="evidence" value="ECO:0007669"/>
    <property type="project" value="UniProtKB-SubCell"/>
</dbReference>
<feature type="transmembrane region" description="Helical" evidence="6">
    <location>
        <begin position="162"/>
        <end position="181"/>
    </location>
</feature>
<keyword evidence="3 6" id="KW-1133">Transmembrane helix</keyword>
<reference evidence="8" key="1">
    <citation type="journal article" date="2021" name="J Fungi (Basel)">
        <title>Virulence traits and population genomics of the black yeast Aureobasidium melanogenum.</title>
        <authorList>
            <person name="Cernosa A."/>
            <person name="Sun X."/>
            <person name="Gostincar C."/>
            <person name="Fang C."/>
            <person name="Gunde-Cimerman N."/>
            <person name="Song Z."/>
        </authorList>
    </citation>
    <scope>NUCLEOTIDE SEQUENCE</scope>
    <source>
        <strain evidence="8">EXF-9911</strain>
    </source>
</reference>
<feature type="transmembrane region" description="Helical" evidence="6">
    <location>
        <begin position="93"/>
        <end position="110"/>
    </location>
</feature>
<feature type="compositionally biased region" description="Basic and acidic residues" evidence="5">
    <location>
        <begin position="27"/>
        <end position="40"/>
    </location>
</feature>
<dbReference type="PROSITE" id="PS50850">
    <property type="entry name" value="MFS"/>
    <property type="match status" value="1"/>
</dbReference>
<dbReference type="Pfam" id="PF07690">
    <property type="entry name" value="MFS_1"/>
    <property type="match status" value="1"/>
</dbReference>
<dbReference type="OrthoDB" id="5410178at2759"/>
<feature type="transmembrane region" description="Helical" evidence="6">
    <location>
        <begin position="407"/>
        <end position="426"/>
    </location>
</feature>
<feature type="transmembrane region" description="Helical" evidence="6">
    <location>
        <begin position="502"/>
        <end position="523"/>
    </location>
</feature>
<keyword evidence="2 6" id="KW-0812">Transmembrane</keyword>
<comment type="subcellular location">
    <subcellularLocation>
        <location evidence="1">Membrane</location>
        <topology evidence="1">Multi-pass membrane protein</topology>
    </subcellularLocation>
</comment>
<dbReference type="PANTHER" id="PTHR23502">
    <property type="entry name" value="MAJOR FACILITATOR SUPERFAMILY"/>
    <property type="match status" value="1"/>
</dbReference>
<feature type="transmembrane region" description="Helical" evidence="6">
    <location>
        <begin position="329"/>
        <end position="348"/>
    </location>
</feature>
<gene>
    <name evidence="8" type="ORF">KCU76_g1348</name>
</gene>
<feature type="region of interest" description="Disordered" evidence="5">
    <location>
        <begin position="17"/>
        <end position="48"/>
    </location>
</feature>
<accession>A0A9P8EXB0</accession>
<feature type="transmembrane region" description="Helical" evidence="6">
    <location>
        <begin position="368"/>
        <end position="386"/>
    </location>
</feature>
<feature type="non-terminal residue" evidence="8">
    <location>
        <position position="555"/>
    </location>
</feature>
<dbReference type="InterPro" id="IPR011701">
    <property type="entry name" value="MFS"/>
</dbReference>
<name>A0A9P8EXB0_AURME</name>
<comment type="caution">
    <text evidence="8">The sequence shown here is derived from an EMBL/GenBank/DDBJ whole genome shotgun (WGS) entry which is preliminary data.</text>
</comment>
<feature type="transmembrane region" description="Helical" evidence="6">
    <location>
        <begin position="218"/>
        <end position="239"/>
    </location>
</feature>
<evidence type="ECO:0000313" key="8">
    <source>
        <dbReference type="EMBL" id="KAG9699674.1"/>
    </source>
</evidence>
<dbReference type="EMBL" id="JAHFXF010000029">
    <property type="protein sequence ID" value="KAG9699674.1"/>
    <property type="molecule type" value="Genomic_DNA"/>
</dbReference>
<organism evidence="8 9">
    <name type="scientific">Aureobasidium melanogenum</name>
    <name type="common">Aureobasidium pullulans var. melanogenum</name>
    <dbReference type="NCBI Taxonomy" id="46634"/>
    <lineage>
        <taxon>Eukaryota</taxon>
        <taxon>Fungi</taxon>
        <taxon>Dikarya</taxon>
        <taxon>Ascomycota</taxon>
        <taxon>Pezizomycotina</taxon>
        <taxon>Dothideomycetes</taxon>
        <taxon>Dothideomycetidae</taxon>
        <taxon>Dothideales</taxon>
        <taxon>Saccotheciaceae</taxon>
        <taxon>Aureobasidium</taxon>
    </lineage>
</organism>
<feature type="transmembrane region" description="Helical" evidence="6">
    <location>
        <begin position="438"/>
        <end position="458"/>
    </location>
</feature>
<feature type="transmembrane region" description="Helical" evidence="6">
    <location>
        <begin position="187"/>
        <end position="206"/>
    </location>
</feature>
<feature type="transmembrane region" description="Helical" evidence="6">
    <location>
        <begin position="130"/>
        <end position="150"/>
    </location>
</feature>